<evidence type="ECO:0000313" key="1">
    <source>
        <dbReference type="EMBL" id="VAW64768.1"/>
    </source>
</evidence>
<reference evidence="1" key="1">
    <citation type="submission" date="2018-06" db="EMBL/GenBank/DDBJ databases">
        <authorList>
            <person name="Zhirakovskaya E."/>
        </authorList>
    </citation>
    <scope>NUCLEOTIDE SEQUENCE</scope>
</reference>
<gene>
    <name evidence="1" type="ORF">MNBD_GAMMA08-440</name>
</gene>
<dbReference type="AlphaFoldDB" id="A0A3B0X946"/>
<protein>
    <submittedName>
        <fullName evidence="1">Uncharacterized protein</fullName>
    </submittedName>
</protein>
<name>A0A3B0X946_9ZZZZ</name>
<sequence length="41" mass="4422">KRIDGSFMSGRSNLVIPGGQMQHALDVICAPLIEALINKNN</sequence>
<feature type="non-terminal residue" evidence="1">
    <location>
        <position position="1"/>
    </location>
</feature>
<proteinExistence type="predicted"/>
<accession>A0A3B0X946</accession>
<dbReference type="EMBL" id="UOFH01000297">
    <property type="protein sequence ID" value="VAW64768.1"/>
    <property type="molecule type" value="Genomic_DNA"/>
</dbReference>
<organism evidence="1">
    <name type="scientific">hydrothermal vent metagenome</name>
    <dbReference type="NCBI Taxonomy" id="652676"/>
    <lineage>
        <taxon>unclassified sequences</taxon>
        <taxon>metagenomes</taxon>
        <taxon>ecological metagenomes</taxon>
    </lineage>
</organism>
<dbReference type="Gene3D" id="3.40.50.300">
    <property type="entry name" value="P-loop containing nucleotide triphosphate hydrolases"/>
    <property type="match status" value="1"/>
</dbReference>
<dbReference type="InterPro" id="IPR027417">
    <property type="entry name" value="P-loop_NTPase"/>
</dbReference>